<gene>
    <name evidence="1" type="ORF">SAMN04488109_1882</name>
</gene>
<name>A0A1M5MRI2_9BACT</name>
<dbReference type="AlphaFoldDB" id="A0A1M5MRI2"/>
<organism evidence="1 2">
    <name type="scientific">Chryseolinea serpens</name>
    <dbReference type="NCBI Taxonomy" id="947013"/>
    <lineage>
        <taxon>Bacteria</taxon>
        <taxon>Pseudomonadati</taxon>
        <taxon>Bacteroidota</taxon>
        <taxon>Cytophagia</taxon>
        <taxon>Cytophagales</taxon>
        <taxon>Fulvivirgaceae</taxon>
        <taxon>Chryseolinea</taxon>
    </lineage>
</organism>
<sequence>MTIEYIPNTGFKMNSILFAWTDARNVIRENLNLKHKADDRIIELAQYWDGDESKNIKQKRDIYENYGGGNNYFFLNYDEDDKLEAIEFHWGASIMVGSVELNFEQDLDDCVSRLVKIDNEKIELEEGSYLFKKLKITIANSESLGGEGNGLGYFYASRDISHLIEE</sequence>
<dbReference type="RefSeq" id="WP_143164835.1">
    <property type="nucleotide sequence ID" value="NZ_FQWQ01000001.1"/>
</dbReference>
<keyword evidence="2" id="KW-1185">Reference proteome</keyword>
<dbReference type="EMBL" id="FQWQ01000001">
    <property type="protein sequence ID" value="SHG79662.1"/>
    <property type="molecule type" value="Genomic_DNA"/>
</dbReference>
<dbReference type="Proteomes" id="UP000184212">
    <property type="component" value="Unassembled WGS sequence"/>
</dbReference>
<evidence type="ECO:0000313" key="2">
    <source>
        <dbReference type="Proteomes" id="UP000184212"/>
    </source>
</evidence>
<dbReference type="OrthoDB" id="672443at2"/>
<protein>
    <submittedName>
        <fullName evidence="1">Uncharacterized protein</fullName>
    </submittedName>
</protein>
<accession>A0A1M5MRI2</accession>
<evidence type="ECO:0000313" key="1">
    <source>
        <dbReference type="EMBL" id="SHG79662.1"/>
    </source>
</evidence>
<reference evidence="1 2" key="1">
    <citation type="submission" date="2016-11" db="EMBL/GenBank/DDBJ databases">
        <authorList>
            <person name="Jaros S."/>
            <person name="Januszkiewicz K."/>
            <person name="Wedrychowicz H."/>
        </authorList>
    </citation>
    <scope>NUCLEOTIDE SEQUENCE [LARGE SCALE GENOMIC DNA]</scope>
    <source>
        <strain evidence="1 2">DSM 24574</strain>
    </source>
</reference>
<proteinExistence type="predicted"/>